<evidence type="ECO:0000259" key="8">
    <source>
        <dbReference type="PROSITE" id="PS50275"/>
    </source>
</evidence>
<feature type="domain" description="SAC" evidence="8">
    <location>
        <begin position="172"/>
        <end position="573"/>
    </location>
</feature>
<feature type="region of interest" description="Disordered" evidence="7">
    <location>
        <begin position="666"/>
        <end position="729"/>
    </location>
</feature>
<dbReference type="EMBL" id="JAUIZM010000009">
    <property type="protein sequence ID" value="KAK1365102.1"/>
    <property type="molecule type" value="Genomic_DNA"/>
</dbReference>
<reference evidence="9" key="1">
    <citation type="submission" date="2023-02" db="EMBL/GenBank/DDBJ databases">
        <title>Genome of toxic invasive species Heracleum sosnowskyi carries increased number of genes despite the absence of recent whole-genome duplications.</title>
        <authorList>
            <person name="Schelkunov M."/>
            <person name="Shtratnikova V."/>
            <person name="Makarenko M."/>
            <person name="Klepikova A."/>
            <person name="Omelchenko D."/>
            <person name="Novikova G."/>
            <person name="Obukhova E."/>
            <person name="Bogdanov V."/>
            <person name="Penin A."/>
            <person name="Logacheva M."/>
        </authorList>
    </citation>
    <scope>NUCLEOTIDE SEQUENCE</scope>
    <source>
        <strain evidence="9">Hsosn_3</strain>
        <tissue evidence="9">Leaf</tissue>
    </source>
</reference>
<evidence type="ECO:0000256" key="5">
    <source>
        <dbReference type="ARBA" id="ARBA00023337"/>
    </source>
</evidence>
<dbReference type="GO" id="GO:0046856">
    <property type="term" value="P:phosphatidylinositol dephosphorylation"/>
    <property type="evidence" value="ECO:0007669"/>
    <property type="project" value="InterPro"/>
</dbReference>
<dbReference type="Pfam" id="PF02383">
    <property type="entry name" value="Syja_N"/>
    <property type="match status" value="1"/>
</dbReference>
<keyword evidence="4" id="KW-0472">Membrane</keyword>
<keyword evidence="3" id="KW-0378">Hydrolase</keyword>
<evidence type="ECO:0000313" key="9">
    <source>
        <dbReference type="EMBL" id="KAK1365102.1"/>
    </source>
</evidence>
<evidence type="ECO:0000313" key="10">
    <source>
        <dbReference type="Proteomes" id="UP001237642"/>
    </source>
</evidence>
<reference evidence="9" key="2">
    <citation type="submission" date="2023-05" db="EMBL/GenBank/DDBJ databases">
        <authorList>
            <person name="Schelkunov M.I."/>
        </authorList>
    </citation>
    <scope>NUCLEOTIDE SEQUENCE</scope>
    <source>
        <strain evidence="9">Hsosn_3</strain>
        <tissue evidence="9">Leaf</tissue>
    </source>
</reference>
<dbReference type="InterPro" id="IPR043573">
    <property type="entry name" value="Fig4-like"/>
</dbReference>
<dbReference type="AlphaFoldDB" id="A0AAD8MA27"/>
<dbReference type="GO" id="GO:0043813">
    <property type="term" value="F:phosphatidylinositol-3,5-bisphosphate 5-phosphatase activity"/>
    <property type="evidence" value="ECO:0007669"/>
    <property type="project" value="InterPro"/>
</dbReference>
<keyword evidence="2" id="KW-0926">Vacuole</keyword>
<dbReference type="PANTHER" id="PTHR45738">
    <property type="entry name" value="POLYPHOSPHOINOSITIDE PHOSPHATASE"/>
    <property type="match status" value="1"/>
</dbReference>
<proteinExistence type="predicted"/>
<accession>A0AAD8MA27</accession>
<evidence type="ECO:0000256" key="1">
    <source>
        <dbReference type="ARBA" id="ARBA00004148"/>
    </source>
</evidence>
<evidence type="ECO:0000256" key="4">
    <source>
        <dbReference type="ARBA" id="ARBA00023136"/>
    </source>
</evidence>
<gene>
    <name evidence="9" type="ORF">POM88_040663</name>
</gene>
<evidence type="ECO:0000256" key="3">
    <source>
        <dbReference type="ARBA" id="ARBA00022801"/>
    </source>
</evidence>
<comment type="subcellular location">
    <subcellularLocation>
        <location evidence="1">Vacuole membrane</location>
        <topology evidence="1">Peripheral membrane protein</topology>
    </subcellularLocation>
</comment>
<evidence type="ECO:0000256" key="2">
    <source>
        <dbReference type="ARBA" id="ARBA00022554"/>
    </source>
</evidence>
<dbReference type="Proteomes" id="UP001237642">
    <property type="component" value="Unassembled WGS sequence"/>
</dbReference>
<comment type="caution">
    <text evidence="9">The sequence shown here is derived from an EMBL/GenBank/DDBJ whole genome shotgun (WGS) entry which is preliminary data.</text>
</comment>
<evidence type="ECO:0000256" key="7">
    <source>
        <dbReference type="SAM" id="MobiDB-lite"/>
    </source>
</evidence>
<comment type="subunit">
    <text evidence="6">Component of the PI(3,5)P2 regulatory complex at least composed of ATG18, SAC/FIG4, FAB1 and VAC14.</text>
</comment>
<dbReference type="GO" id="GO:0005774">
    <property type="term" value="C:vacuolar membrane"/>
    <property type="evidence" value="ECO:0007669"/>
    <property type="project" value="UniProtKB-SubCell"/>
</dbReference>
<dbReference type="PROSITE" id="PS50275">
    <property type="entry name" value="SAC"/>
    <property type="match status" value="1"/>
</dbReference>
<organism evidence="9 10">
    <name type="scientific">Heracleum sosnowskyi</name>
    <dbReference type="NCBI Taxonomy" id="360622"/>
    <lineage>
        <taxon>Eukaryota</taxon>
        <taxon>Viridiplantae</taxon>
        <taxon>Streptophyta</taxon>
        <taxon>Embryophyta</taxon>
        <taxon>Tracheophyta</taxon>
        <taxon>Spermatophyta</taxon>
        <taxon>Magnoliopsida</taxon>
        <taxon>eudicotyledons</taxon>
        <taxon>Gunneridae</taxon>
        <taxon>Pentapetalae</taxon>
        <taxon>asterids</taxon>
        <taxon>campanulids</taxon>
        <taxon>Apiales</taxon>
        <taxon>Apiaceae</taxon>
        <taxon>Apioideae</taxon>
        <taxon>apioid superclade</taxon>
        <taxon>Tordylieae</taxon>
        <taxon>Tordyliinae</taxon>
        <taxon>Heracleum</taxon>
    </lineage>
</organism>
<evidence type="ECO:0000256" key="6">
    <source>
        <dbReference type="ARBA" id="ARBA00023464"/>
    </source>
</evidence>
<feature type="compositionally biased region" description="Basic and acidic residues" evidence="7">
    <location>
        <begin position="682"/>
        <end position="696"/>
    </location>
</feature>
<keyword evidence="10" id="KW-1185">Reference proteome</keyword>
<dbReference type="InterPro" id="IPR002013">
    <property type="entry name" value="SAC_dom"/>
</dbReference>
<feature type="compositionally biased region" description="Polar residues" evidence="7">
    <location>
        <begin position="669"/>
        <end position="681"/>
    </location>
</feature>
<feature type="compositionally biased region" description="Basic and acidic residues" evidence="7">
    <location>
        <begin position="717"/>
        <end position="729"/>
    </location>
</feature>
<protein>
    <submittedName>
        <fullName evidence="9">Phosphoinositide phosphatase SAC2</fullName>
    </submittedName>
</protein>
<dbReference type="PANTHER" id="PTHR45738:SF25">
    <property type="entry name" value="PHOSPHOINOSITIDE PHOSPHATASE SAC3-RELATED"/>
    <property type="match status" value="1"/>
</dbReference>
<sequence>MATENGNEVHLQNQDIVVEEPCSDVNGSCSAIMQKFRLYQTHSNFYMVGRNKSRTYWRVLKIDRLEPFELNIREDSTIYTQRECAELLRRINEGNKSTGGLKFVTNCYGIVGFIKFLGPYYMLLITKRKPIGAICGHTIYAVSKSEILPLPNPAVLADMVISKNENRYKKLLCTVDLTKDFFFSYSYHVMCSFQKNMCDDVAEKVLYETMFVWNEFLSRGIRNLVKNTLWTVALVYGFFRQTTHSFSGRDIKLTLIARRSRYYAGTRYLKRGVNEHGRVANDVETEQIVFEDASEGFSIQISSIVQNRGSIPLFWSQETSRLNIKPDIILSKRDQTYQATRLHFENLVERYGNPIIILNLIKTNEKRPRESILRTEFANAIEIINKDLSEENNLKFIHWDLNKHSRRQATTVLLSLGKVAAYALTLTGFFYCQVTADLISEGPVNWLEFKNVVYGNMYPPTHRDIDKERHCDDDPEDAKNVETILNGDSNVDNEDCYGKSPLFQKGVLRTNCIDCLDRTNVAQYAYGLIALGRQLHALGVKDSSKIDLDDPLADDLMRFYERMGDTLAHQYGGSAAHNKIFSQRRGQWKAATQSQEFFRTLQRYLSNAYMDAEKQSAINLFLGSFQPQNGKPEVLGLNYNQHYNVYRNGQADETGRSFIKRSISDGNILRQSRSPGSASSDDFSKAEDRSKGHSESTPDVSACDADVSFSRYTSQTPRKEHYGDDDNRDASDYSNFIDLGWLSSSSSSCEELFDRSTAMNSSVATLSTENLVNELVEVTTPSTSGYGSGMKGREMTGTELSCDDSQNQEVLDEFSDSFVRWVTQGETLCF</sequence>
<name>A0AAD8MA27_9APIA</name>
<comment type="catalytic activity">
    <reaction evidence="5">
        <text>a 1,2-diacyl-sn-glycero-3-phospho-(1D-myo-inositol-3,5-bisphosphate) + H2O = a 1,2-diacyl-sn-glycero-3-phospho-(1D-myo-inositol-3-phosphate) + phosphate</text>
        <dbReference type="Rhea" id="RHEA:32955"/>
        <dbReference type="ChEBI" id="CHEBI:15377"/>
        <dbReference type="ChEBI" id="CHEBI:43474"/>
        <dbReference type="ChEBI" id="CHEBI:57923"/>
        <dbReference type="ChEBI" id="CHEBI:58088"/>
    </reaction>
</comment>